<dbReference type="Gene3D" id="1.20.1280.290">
    <property type="match status" value="1"/>
</dbReference>
<reference evidence="6 7" key="1">
    <citation type="submission" date="2015-08" db="EMBL/GenBank/DDBJ databases">
        <title>Complete genome sequence of Sulfurifustis variabilis.</title>
        <authorList>
            <person name="Miura A."/>
            <person name="Kojima H."/>
            <person name="Fukui M."/>
        </authorList>
    </citation>
    <scope>NUCLEOTIDE SEQUENCE [LARGE SCALE GENOMIC DNA]</scope>
    <source>
        <strain evidence="7">skN76</strain>
    </source>
</reference>
<evidence type="ECO:0000313" key="6">
    <source>
        <dbReference type="EMBL" id="BAU50001.1"/>
    </source>
</evidence>
<evidence type="ECO:0000313" key="7">
    <source>
        <dbReference type="Proteomes" id="UP000218899"/>
    </source>
</evidence>
<keyword evidence="3 5" id="KW-1133">Transmembrane helix</keyword>
<evidence type="ECO:0000256" key="3">
    <source>
        <dbReference type="ARBA" id="ARBA00022989"/>
    </source>
</evidence>
<dbReference type="EMBL" id="AP014936">
    <property type="protein sequence ID" value="BAU50001.1"/>
    <property type="molecule type" value="Genomic_DNA"/>
</dbReference>
<proteinExistence type="predicted"/>
<evidence type="ECO:0000256" key="1">
    <source>
        <dbReference type="ARBA" id="ARBA00004141"/>
    </source>
</evidence>
<dbReference type="RefSeq" id="WP_096462344.1">
    <property type="nucleotide sequence ID" value="NZ_AP014936.1"/>
</dbReference>
<gene>
    <name evidence="6" type="ORF">SVA_3465</name>
</gene>
<name>A0A1B4VCZ8_9GAMM</name>
<dbReference type="Pfam" id="PF04193">
    <property type="entry name" value="PQ-loop"/>
    <property type="match status" value="1"/>
</dbReference>
<dbReference type="GO" id="GO:0016020">
    <property type="term" value="C:membrane"/>
    <property type="evidence" value="ECO:0007669"/>
    <property type="project" value="UniProtKB-SubCell"/>
</dbReference>
<dbReference type="InterPro" id="IPR047662">
    <property type="entry name" value="SemiSWEET"/>
</dbReference>
<organism evidence="6 7">
    <name type="scientific">Sulfurifustis variabilis</name>
    <dbReference type="NCBI Taxonomy" id="1675686"/>
    <lineage>
        <taxon>Bacteria</taxon>
        <taxon>Pseudomonadati</taxon>
        <taxon>Pseudomonadota</taxon>
        <taxon>Gammaproteobacteria</taxon>
        <taxon>Acidiferrobacterales</taxon>
        <taxon>Acidiferrobacteraceae</taxon>
        <taxon>Sulfurifustis</taxon>
    </lineage>
</organism>
<dbReference type="AlphaFoldDB" id="A0A1B4VCZ8"/>
<comment type="subcellular location">
    <subcellularLocation>
        <location evidence="1">Membrane</location>
        <topology evidence="1">Multi-pass membrane protein</topology>
    </subcellularLocation>
</comment>
<feature type="transmembrane region" description="Helical" evidence="5">
    <location>
        <begin position="61"/>
        <end position="81"/>
    </location>
</feature>
<dbReference type="KEGG" id="sva:SVA_3465"/>
<evidence type="ECO:0000256" key="5">
    <source>
        <dbReference type="SAM" id="Phobius"/>
    </source>
</evidence>
<sequence>MEAANVLGLIAGGLTTAAFVPQVVKTWRTRSTEDISLGMFALFALGVLLWLLYGVQIGSPPIVIANGITFALAAVIVFFKLRYK</sequence>
<dbReference type="InterPro" id="IPR006603">
    <property type="entry name" value="PQ-loop_rpt"/>
</dbReference>
<feature type="transmembrane region" description="Helical" evidence="5">
    <location>
        <begin position="36"/>
        <end position="55"/>
    </location>
</feature>
<evidence type="ECO:0000256" key="2">
    <source>
        <dbReference type="ARBA" id="ARBA00022692"/>
    </source>
</evidence>
<protein>
    <submittedName>
        <fullName evidence="6">Membrane protein</fullName>
    </submittedName>
</protein>
<evidence type="ECO:0000256" key="4">
    <source>
        <dbReference type="ARBA" id="ARBA00023136"/>
    </source>
</evidence>
<feature type="transmembrane region" description="Helical" evidence="5">
    <location>
        <begin position="6"/>
        <end position="24"/>
    </location>
</feature>
<dbReference type="OrthoDB" id="122062at2"/>
<keyword evidence="2 5" id="KW-0812">Transmembrane</keyword>
<accession>A0A1B4VCZ8</accession>
<keyword evidence="7" id="KW-1185">Reference proteome</keyword>
<dbReference type="NCBIfam" id="NF037968">
    <property type="entry name" value="SemiSWEET_2"/>
    <property type="match status" value="1"/>
</dbReference>
<dbReference type="GO" id="GO:0051119">
    <property type="term" value="F:sugar transmembrane transporter activity"/>
    <property type="evidence" value="ECO:0007669"/>
    <property type="project" value="InterPro"/>
</dbReference>
<keyword evidence="4 5" id="KW-0472">Membrane</keyword>
<dbReference type="Proteomes" id="UP000218899">
    <property type="component" value="Chromosome"/>
</dbReference>